<proteinExistence type="predicted"/>
<dbReference type="PIRSF" id="PIRSF008502">
    <property type="entry name" value="UCP008502"/>
    <property type="match status" value="1"/>
</dbReference>
<gene>
    <name evidence="1" type="ORF">J5U46_02970</name>
</gene>
<dbReference type="Gene3D" id="3.30.70.1280">
    <property type="entry name" value="SP0830-like domains"/>
    <property type="match status" value="1"/>
</dbReference>
<dbReference type="Proteomes" id="UP000669887">
    <property type="component" value="Unassembled WGS sequence"/>
</dbReference>
<reference evidence="1" key="1">
    <citation type="submission" date="2021-03" db="EMBL/GenBank/DDBJ databases">
        <title>X isolated from Micromonospora tulbaghiae.</title>
        <authorList>
            <person name="Stennett H.L."/>
        </authorList>
    </citation>
    <scope>NUCLEOTIDE SEQUENCE</scope>
    <source>
        <strain evidence="1">28M1-20</strain>
    </source>
</reference>
<evidence type="ECO:0000313" key="2">
    <source>
        <dbReference type="Proteomes" id="UP000669887"/>
    </source>
</evidence>
<dbReference type="InterPro" id="IPR012545">
    <property type="entry name" value="DUF1697"/>
</dbReference>
<protein>
    <submittedName>
        <fullName evidence="1">DUF1697 domain-containing protein</fullName>
    </submittedName>
</protein>
<dbReference type="AlphaFoldDB" id="A0AAW4JAU6"/>
<dbReference type="EMBL" id="JAGFVQ010000003">
    <property type="protein sequence ID" value="MBO4139118.1"/>
    <property type="molecule type" value="Genomic_DNA"/>
</dbReference>
<dbReference type="PANTHER" id="PTHR36439">
    <property type="entry name" value="BLL4334 PROTEIN"/>
    <property type="match status" value="1"/>
</dbReference>
<accession>A0AAW4JAU6</accession>
<dbReference type="SUPFAM" id="SSF160379">
    <property type="entry name" value="SP0830-like"/>
    <property type="match status" value="1"/>
</dbReference>
<organism evidence="1 2">
    <name type="scientific">Micromonospora tulbaghiae</name>
    <dbReference type="NCBI Taxonomy" id="479978"/>
    <lineage>
        <taxon>Bacteria</taxon>
        <taxon>Bacillati</taxon>
        <taxon>Actinomycetota</taxon>
        <taxon>Actinomycetes</taxon>
        <taxon>Micromonosporales</taxon>
        <taxon>Micromonosporaceae</taxon>
        <taxon>Micromonospora</taxon>
    </lineage>
</organism>
<dbReference type="Pfam" id="PF08002">
    <property type="entry name" value="DUF1697"/>
    <property type="match status" value="1"/>
</dbReference>
<sequence>MARYVALLRAVNVGGASSMAMAELKEVFVSCGFDRVATYIRSGNVVFGCPETDEAAILAEIGRAVTQRWGRDVPVLLRSLAELDAMIAANPYLAVQTDQTKLLVTMLSSDPGADKQAALASPPGETGTLTLLGRDVFVHVPDGYGRSKLGNAFVEKKTGVVGTTRNWRSVLKLREMAAAA</sequence>
<evidence type="ECO:0000313" key="1">
    <source>
        <dbReference type="EMBL" id="MBO4139118.1"/>
    </source>
</evidence>
<name>A0AAW4JAU6_9ACTN</name>
<comment type="caution">
    <text evidence="1">The sequence shown here is derived from an EMBL/GenBank/DDBJ whole genome shotgun (WGS) entry which is preliminary data.</text>
</comment>
<dbReference type="RefSeq" id="WP_208576432.1">
    <property type="nucleotide sequence ID" value="NZ_JAGFVQ010000003.1"/>
</dbReference>
<dbReference type="PANTHER" id="PTHR36439:SF1">
    <property type="entry name" value="DUF1697 DOMAIN-CONTAINING PROTEIN"/>
    <property type="match status" value="1"/>
</dbReference>